<name>A0AAE0BSK9_9CHLO</name>
<proteinExistence type="predicted"/>
<feature type="transmembrane region" description="Helical" evidence="3">
    <location>
        <begin position="180"/>
        <end position="199"/>
    </location>
</feature>
<evidence type="ECO:0000256" key="1">
    <source>
        <dbReference type="PROSITE-ProRule" id="PRU00175"/>
    </source>
</evidence>
<dbReference type="GO" id="GO:0008270">
    <property type="term" value="F:zinc ion binding"/>
    <property type="evidence" value="ECO:0007669"/>
    <property type="project" value="UniProtKB-KW"/>
</dbReference>
<dbReference type="SMART" id="SM00181">
    <property type="entry name" value="EGF"/>
    <property type="match status" value="4"/>
</dbReference>
<keyword evidence="1" id="KW-0862">Zinc</keyword>
<evidence type="ECO:0000256" key="3">
    <source>
        <dbReference type="SAM" id="Phobius"/>
    </source>
</evidence>
<dbReference type="PROSITE" id="PS50089">
    <property type="entry name" value="ZF_RING_2"/>
    <property type="match status" value="1"/>
</dbReference>
<dbReference type="Gene3D" id="3.30.40.10">
    <property type="entry name" value="Zinc/RING finger domain, C3HC4 (zinc finger)"/>
    <property type="match status" value="1"/>
</dbReference>
<dbReference type="AlphaFoldDB" id="A0AAE0BSK9"/>
<dbReference type="PANTHER" id="PTHR23275:SF100">
    <property type="entry name" value="EGF-LIKE DOMAIN-CONTAINING PROTEIN"/>
    <property type="match status" value="1"/>
</dbReference>
<dbReference type="EMBL" id="LGRX02033464">
    <property type="protein sequence ID" value="KAK3241129.1"/>
    <property type="molecule type" value="Genomic_DNA"/>
</dbReference>
<dbReference type="InterPro" id="IPR009030">
    <property type="entry name" value="Growth_fac_rcpt_cys_sf"/>
</dbReference>
<gene>
    <name evidence="6" type="ORF">CYMTET_49078</name>
</gene>
<keyword evidence="3" id="KW-1133">Transmembrane helix</keyword>
<reference evidence="6 7" key="1">
    <citation type="journal article" date="2015" name="Genome Biol. Evol.">
        <title>Comparative Genomics of a Bacterivorous Green Alga Reveals Evolutionary Causalities and Consequences of Phago-Mixotrophic Mode of Nutrition.</title>
        <authorList>
            <person name="Burns J.A."/>
            <person name="Paasch A."/>
            <person name="Narechania A."/>
            <person name="Kim E."/>
        </authorList>
    </citation>
    <scope>NUCLEOTIDE SEQUENCE [LARGE SCALE GENOMIC DNA]</scope>
    <source>
        <strain evidence="6 7">PLY_AMNH</strain>
    </source>
</reference>
<evidence type="ECO:0000259" key="5">
    <source>
        <dbReference type="PROSITE" id="PS50089"/>
    </source>
</evidence>
<accession>A0AAE0BSK9</accession>
<keyword evidence="1" id="KW-0863">Zinc-finger</keyword>
<dbReference type="InterPro" id="IPR013083">
    <property type="entry name" value="Znf_RING/FYVE/PHD"/>
</dbReference>
<protein>
    <recommendedName>
        <fullName evidence="5">RING-type domain-containing protein</fullName>
    </recommendedName>
</protein>
<feature type="region of interest" description="Disordered" evidence="2">
    <location>
        <begin position="208"/>
        <end position="234"/>
    </location>
</feature>
<dbReference type="InterPro" id="IPR000742">
    <property type="entry name" value="EGF"/>
</dbReference>
<dbReference type="SUPFAM" id="SSF57184">
    <property type="entry name" value="Growth factor receptor domain"/>
    <property type="match status" value="2"/>
</dbReference>
<evidence type="ECO:0000256" key="2">
    <source>
        <dbReference type="SAM" id="MobiDB-lite"/>
    </source>
</evidence>
<dbReference type="PANTHER" id="PTHR23275">
    <property type="entry name" value="CABRIOLET.-RELATED"/>
    <property type="match status" value="1"/>
</dbReference>
<dbReference type="InterPro" id="IPR001841">
    <property type="entry name" value="Znf_RING"/>
</dbReference>
<keyword evidence="3" id="KW-0472">Membrane</keyword>
<keyword evidence="7" id="KW-1185">Reference proteome</keyword>
<dbReference type="InterPro" id="IPR052798">
    <property type="entry name" value="Giardia_VSA"/>
</dbReference>
<sequence>MRATRIDVIGILLLLPLALAQPLPSAGGGGGVGGGGGDAFDDDDSSGPTCPPNCQSCSRSFECDRCDRGYFLRPDKQCAECAHHCVSCNIAGPGSCDVCESRYTLRHGRCEPCAPHCSKCTTPNTCDQCDSGYMIAGEPRQCAACTLGCDTCHDTSTSGCDKCKFFYRLENGTCLTNWRVWQGIAVTLVACLVAAYYLWRQSASSRVRGQPSDGVTRHEEFLSRSHGQPSDDVASHEEFLAQAGPEEQPVAALPSGLWKGYYTYLGMRHDVCEFTLDYDDTGNMRGDGVDDVGKYVINGHYSPSRLAFSKRYIARSTNTAGVVSYGNQGHTVEYRGELASSTLGGGFRGGWSIPNACVEQSSGEFHLWPAMDGWMDTEPDTGGGSANGATIEDSECVVCYERLINTCLRPCGHVCLCHVCVGRLKSPKTCPLCRASVTKVENTTGA</sequence>
<keyword evidence="1" id="KW-0479">Metal-binding</keyword>
<feature type="signal peptide" evidence="4">
    <location>
        <begin position="1"/>
        <end position="20"/>
    </location>
</feature>
<evidence type="ECO:0000256" key="4">
    <source>
        <dbReference type="SAM" id="SignalP"/>
    </source>
</evidence>
<keyword evidence="3" id="KW-0812">Transmembrane</keyword>
<organism evidence="6 7">
    <name type="scientific">Cymbomonas tetramitiformis</name>
    <dbReference type="NCBI Taxonomy" id="36881"/>
    <lineage>
        <taxon>Eukaryota</taxon>
        <taxon>Viridiplantae</taxon>
        <taxon>Chlorophyta</taxon>
        <taxon>Pyramimonadophyceae</taxon>
        <taxon>Pyramimonadales</taxon>
        <taxon>Pyramimonadaceae</taxon>
        <taxon>Cymbomonas</taxon>
    </lineage>
</organism>
<feature type="chain" id="PRO_5042252098" description="RING-type domain-containing protein" evidence="4">
    <location>
        <begin position="21"/>
        <end position="446"/>
    </location>
</feature>
<comment type="caution">
    <text evidence="6">The sequence shown here is derived from an EMBL/GenBank/DDBJ whole genome shotgun (WGS) entry which is preliminary data.</text>
</comment>
<dbReference type="Proteomes" id="UP001190700">
    <property type="component" value="Unassembled WGS sequence"/>
</dbReference>
<evidence type="ECO:0000313" key="6">
    <source>
        <dbReference type="EMBL" id="KAK3241129.1"/>
    </source>
</evidence>
<feature type="domain" description="RING-type" evidence="5">
    <location>
        <begin position="396"/>
        <end position="434"/>
    </location>
</feature>
<dbReference type="Pfam" id="PF13920">
    <property type="entry name" value="zf-C3HC4_3"/>
    <property type="match status" value="1"/>
</dbReference>
<keyword evidence="4" id="KW-0732">Signal</keyword>
<evidence type="ECO:0000313" key="7">
    <source>
        <dbReference type="Proteomes" id="UP001190700"/>
    </source>
</evidence>